<reference evidence="1 2" key="1">
    <citation type="submission" date="2013-02" db="EMBL/GenBank/DDBJ databases">
        <title>The Genome Annotation of Plasmodium falciparum CAMP/Malaysia.</title>
        <authorList>
            <consortium name="The Broad Institute Genome Sequencing Platform"/>
            <consortium name="The Broad Institute Genome Sequencing Center for Infectious Disease"/>
            <person name="Neafsey D."/>
            <person name="Hoffman S."/>
            <person name="Volkman S."/>
            <person name="Rosenthal P."/>
            <person name="Walker B."/>
            <person name="Young S.K."/>
            <person name="Zeng Q."/>
            <person name="Gargeya S."/>
            <person name="Fitzgerald M."/>
            <person name="Haas B."/>
            <person name="Abouelleil A."/>
            <person name="Allen A.W."/>
            <person name="Alvarado L."/>
            <person name="Arachchi H.M."/>
            <person name="Berlin A.M."/>
            <person name="Chapman S.B."/>
            <person name="Gainer-Dewar J."/>
            <person name="Goldberg J."/>
            <person name="Griggs A."/>
            <person name="Gujja S."/>
            <person name="Hansen M."/>
            <person name="Howarth C."/>
            <person name="Imamovic A."/>
            <person name="Ireland A."/>
            <person name="Larimer J."/>
            <person name="McCowan C."/>
            <person name="Murphy C."/>
            <person name="Pearson M."/>
            <person name="Poon T.W."/>
            <person name="Priest M."/>
            <person name="Roberts A."/>
            <person name="Saif S."/>
            <person name="Shea T."/>
            <person name="Sisk P."/>
            <person name="Sykes S."/>
            <person name="Wortman J."/>
            <person name="Nusbaum C."/>
            <person name="Birren B."/>
        </authorList>
    </citation>
    <scope>NUCLEOTIDE SEQUENCE [LARGE SCALE GENOMIC DNA]</scope>
    <source>
        <strain evidence="1 2">CAMP/Malaysia</strain>
    </source>
</reference>
<dbReference type="AlphaFoldDB" id="A0A024XFK1"/>
<organism evidence="1 2">
    <name type="scientific">Plasmodium falciparum (isolate Camp / Malaysia)</name>
    <dbReference type="NCBI Taxonomy" id="5835"/>
    <lineage>
        <taxon>Eukaryota</taxon>
        <taxon>Sar</taxon>
        <taxon>Alveolata</taxon>
        <taxon>Apicomplexa</taxon>
        <taxon>Aconoidasida</taxon>
        <taxon>Haemosporida</taxon>
        <taxon>Plasmodiidae</taxon>
        <taxon>Plasmodium</taxon>
        <taxon>Plasmodium (Laverania)</taxon>
    </lineage>
</organism>
<protein>
    <submittedName>
        <fullName evidence="1">Uncharacterized protein</fullName>
    </submittedName>
</protein>
<dbReference type="Proteomes" id="UP000030694">
    <property type="component" value="Unassembled WGS sequence"/>
</dbReference>
<reference evidence="1 2" key="2">
    <citation type="submission" date="2013-02" db="EMBL/GenBank/DDBJ databases">
        <title>The Genome Sequence of Plasmodium falciparum CAMP/Malaysia.</title>
        <authorList>
            <consortium name="The Broad Institute Genome Sequencing Platform"/>
            <consortium name="The Broad Institute Genome Sequencing Center for Infectious Disease"/>
            <person name="Neafsey D."/>
            <person name="Cheeseman I."/>
            <person name="Volkman S."/>
            <person name="Adams J."/>
            <person name="Walker B."/>
            <person name="Young S.K."/>
            <person name="Zeng Q."/>
            <person name="Gargeya S."/>
            <person name="Fitzgerald M."/>
            <person name="Haas B."/>
            <person name="Abouelleil A."/>
            <person name="Alvarado L."/>
            <person name="Arachchi H.M."/>
            <person name="Berlin A.M."/>
            <person name="Chapman S.B."/>
            <person name="Dewar J."/>
            <person name="Goldberg J."/>
            <person name="Griggs A."/>
            <person name="Gujja S."/>
            <person name="Hansen M."/>
            <person name="Howarth C."/>
            <person name="Imamovic A."/>
            <person name="Larimer J."/>
            <person name="McCowan C."/>
            <person name="Murphy C."/>
            <person name="Neiman D."/>
            <person name="Pearson M."/>
            <person name="Priest M."/>
            <person name="Roberts A."/>
            <person name="Saif S."/>
            <person name="Shea T."/>
            <person name="Sisk P."/>
            <person name="Sykes S."/>
            <person name="Wortman J."/>
            <person name="Nusbaum C."/>
            <person name="Birren B."/>
        </authorList>
    </citation>
    <scope>NUCLEOTIDE SEQUENCE [LARGE SCALE GENOMIC DNA]</scope>
    <source>
        <strain evidence="1 2">CAMP/Malaysia</strain>
    </source>
</reference>
<dbReference type="EMBL" id="KI927466">
    <property type="protein sequence ID" value="ETW63676.1"/>
    <property type="molecule type" value="Genomic_DNA"/>
</dbReference>
<evidence type="ECO:0000313" key="2">
    <source>
        <dbReference type="Proteomes" id="UP000030694"/>
    </source>
</evidence>
<name>A0A024XFK1_PLAFC</name>
<evidence type="ECO:0000313" key="1">
    <source>
        <dbReference type="EMBL" id="ETW63676.1"/>
    </source>
</evidence>
<gene>
    <name evidence="1" type="ORF">PFMC_00423</name>
</gene>
<sequence>MIAIYLLKRKMCYYTCYSIQRPLNNIESKIILFYRSNGESSTHYAYEYPLLALDEKNNFIYKKYVPLHYYLYFRESKTVCNILILKKYIN</sequence>
<proteinExistence type="predicted"/>
<accession>A0A024XFK1</accession>